<proteinExistence type="predicted"/>
<evidence type="ECO:0000313" key="6">
    <source>
        <dbReference type="Proteomes" id="UP000319908"/>
    </source>
</evidence>
<evidence type="ECO:0000313" key="5">
    <source>
        <dbReference type="EMBL" id="TWU19180.1"/>
    </source>
</evidence>
<organism evidence="5 6">
    <name type="scientific">Allorhodopirellula heiligendammensis</name>
    <dbReference type="NCBI Taxonomy" id="2714739"/>
    <lineage>
        <taxon>Bacteria</taxon>
        <taxon>Pseudomonadati</taxon>
        <taxon>Planctomycetota</taxon>
        <taxon>Planctomycetia</taxon>
        <taxon>Pirellulales</taxon>
        <taxon>Pirellulaceae</taxon>
        <taxon>Allorhodopirellula</taxon>
    </lineage>
</organism>
<keyword evidence="2" id="KW-0233">DNA recombination</keyword>
<dbReference type="GO" id="GO:0003677">
    <property type="term" value="F:DNA binding"/>
    <property type="evidence" value="ECO:0007669"/>
    <property type="project" value="UniProtKB-KW"/>
</dbReference>
<dbReference type="InterPro" id="IPR011010">
    <property type="entry name" value="DNA_brk_join_enz"/>
</dbReference>
<dbReference type="Pfam" id="PF00589">
    <property type="entry name" value="Phage_integrase"/>
    <property type="match status" value="1"/>
</dbReference>
<evidence type="ECO:0000256" key="1">
    <source>
        <dbReference type="ARBA" id="ARBA00023125"/>
    </source>
</evidence>
<protein>
    <submittedName>
        <fullName evidence="5">Tyrosine recombinase XerC</fullName>
    </submittedName>
</protein>
<evidence type="ECO:0000259" key="4">
    <source>
        <dbReference type="PROSITE" id="PS51898"/>
    </source>
</evidence>
<dbReference type="SUPFAM" id="SSF56349">
    <property type="entry name" value="DNA breaking-rejoining enzymes"/>
    <property type="match status" value="1"/>
</dbReference>
<dbReference type="InterPro" id="IPR002104">
    <property type="entry name" value="Integrase_catalytic"/>
</dbReference>
<dbReference type="GO" id="GO:0015074">
    <property type="term" value="P:DNA integration"/>
    <property type="evidence" value="ECO:0007669"/>
    <property type="project" value="InterPro"/>
</dbReference>
<dbReference type="GO" id="GO:0006310">
    <property type="term" value="P:DNA recombination"/>
    <property type="evidence" value="ECO:0007669"/>
    <property type="project" value="UniProtKB-KW"/>
</dbReference>
<sequence length="499" mass="56813">MTWQAGTENRSGRWRKKYKGRVFQASGGRGKHDGEAYSNAWDGFQEFKKKIDEEEAQKPKPQQAEYDEAIGEWRLVLQWSMENANTQYASLARSKVEELTTRLERSKPQPLNPEDRFRSHLGWPAHLIESVAARIPKPSEPTDQSPPVVIDPSTLDTSSMDGTSQRIEREIWRDRLQVQEQKQVEDHNTLGTSVDSYLATKLAKVKAGHLTAGRYDPMRTHLHHFRDWLGASTAVTSINGKVLTDYHSEMLTAISEERLSADYTKNRLATVKSFVQWLWRIEAIEELPRVLSPGSHDLRISRKTTTPEVFTIEEVKTLLAAATDRTKLYLLLMLNTGSTQKDLSDLLPSEVDWKKGTITRKRSKTAKHKGVPTVTYVLWKETFRLLQQERSSDAATVLVNHEGTPLKVETLADDGKLKKIDNVASAFSRLKRKKGIKKPLKYFRKTSANLIKSNKDYRGLEVLFLGHAPATVADRHYTQAPQQQLNEALAWLGKQYGIE</sequence>
<feature type="domain" description="Tyr recombinase" evidence="4">
    <location>
        <begin position="305"/>
        <end position="490"/>
    </location>
</feature>
<gene>
    <name evidence="5" type="primary">xerC_2</name>
    <name evidence="5" type="ORF">Poly21_13510</name>
</gene>
<keyword evidence="6" id="KW-1185">Reference proteome</keyword>
<dbReference type="Gene3D" id="1.10.150.130">
    <property type="match status" value="1"/>
</dbReference>
<feature type="compositionally biased region" description="Polar residues" evidence="3">
    <location>
        <begin position="154"/>
        <end position="164"/>
    </location>
</feature>
<evidence type="ECO:0000256" key="2">
    <source>
        <dbReference type="ARBA" id="ARBA00023172"/>
    </source>
</evidence>
<name>A0A5C6C3N3_9BACT</name>
<dbReference type="EMBL" id="SJPU01000001">
    <property type="protein sequence ID" value="TWU19180.1"/>
    <property type="molecule type" value="Genomic_DNA"/>
</dbReference>
<keyword evidence="1" id="KW-0238">DNA-binding</keyword>
<dbReference type="Proteomes" id="UP000319908">
    <property type="component" value="Unassembled WGS sequence"/>
</dbReference>
<dbReference type="Gene3D" id="1.10.443.10">
    <property type="entry name" value="Intergrase catalytic core"/>
    <property type="match status" value="1"/>
</dbReference>
<dbReference type="OrthoDB" id="215580at2"/>
<dbReference type="InterPro" id="IPR010998">
    <property type="entry name" value="Integrase_recombinase_N"/>
</dbReference>
<feature type="region of interest" description="Disordered" evidence="3">
    <location>
        <begin position="136"/>
        <end position="164"/>
    </location>
</feature>
<dbReference type="AlphaFoldDB" id="A0A5C6C3N3"/>
<comment type="caution">
    <text evidence="5">The sequence shown here is derived from an EMBL/GenBank/DDBJ whole genome shotgun (WGS) entry which is preliminary data.</text>
</comment>
<evidence type="ECO:0000256" key="3">
    <source>
        <dbReference type="SAM" id="MobiDB-lite"/>
    </source>
</evidence>
<accession>A0A5C6C3N3</accession>
<dbReference type="PROSITE" id="PS51898">
    <property type="entry name" value="TYR_RECOMBINASE"/>
    <property type="match status" value="1"/>
</dbReference>
<dbReference type="InterPro" id="IPR013762">
    <property type="entry name" value="Integrase-like_cat_sf"/>
</dbReference>
<reference evidence="5 6" key="1">
    <citation type="journal article" date="2020" name="Antonie Van Leeuwenhoek">
        <title>Rhodopirellula heiligendammensis sp. nov., Rhodopirellula pilleata sp. nov., and Rhodopirellula solitaria sp. nov. isolated from natural or artificial marine surfaces in Northern Germany and California, USA, and emended description of the genus Rhodopirellula.</title>
        <authorList>
            <person name="Kallscheuer N."/>
            <person name="Wiegand S."/>
            <person name="Jogler M."/>
            <person name="Boedeker C."/>
            <person name="Peeters S.H."/>
            <person name="Rast P."/>
            <person name="Heuer A."/>
            <person name="Jetten M.S.M."/>
            <person name="Rohde M."/>
            <person name="Jogler C."/>
        </authorList>
    </citation>
    <scope>NUCLEOTIDE SEQUENCE [LARGE SCALE GENOMIC DNA]</scope>
    <source>
        <strain evidence="5 6">Poly21</strain>
    </source>
</reference>